<gene>
    <name evidence="14" type="primary">ribD</name>
    <name evidence="14" type="ORF">GCM10011282_18840</name>
</gene>
<keyword evidence="8 12" id="KW-0862">Zinc</keyword>
<evidence type="ECO:0000313" key="15">
    <source>
        <dbReference type="Proteomes" id="UP000620127"/>
    </source>
</evidence>
<comment type="catalytic activity">
    <reaction evidence="12">
        <text>5-amino-6-(5-phospho-D-ribitylamino)uracil + NADP(+) = 5-amino-6-(5-phospho-D-ribosylamino)uracil + NADPH + H(+)</text>
        <dbReference type="Rhea" id="RHEA:17845"/>
        <dbReference type="ChEBI" id="CHEBI:15378"/>
        <dbReference type="ChEBI" id="CHEBI:57783"/>
        <dbReference type="ChEBI" id="CHEBI:58349"/>
        <dbReference type="ChEBI" id="CHEBI:58421"/>
        <dbReference type="ChEBI" id="CHEBI:58453"/>
        <dbReference type="EC" id="1.1.1.193"/>
    </reaction>
</comment>
<dbReference type="Pfam" id="PF00383">
    <property type="entry name" value="dCMP_cyt_deam_1"/>
    <property type="match status" value="1"/>
</dbReference>
<dbReference type="Proteomes" id="UP000620127">
    <property type="component" value="Unassembled WGS sequence"/>
</dbReference>
<dbReference type="EMBL" id="BMYT01000003">
    <property type="protein sequence ID" value="GGX12962.1"/>
    <property type="molecule type" value="Genomic_DNA"/>
</dbReference>
<evidence type="ECO:0000256" key="3">
    <source>
        <dbReference type="ARBA" id="ARBA00004910"/>
    </source>
</evidence>
<name>A0ABQ2XEG0_9BURK</name>
<comment type="pathway">
    <text evidence="3 12">Cofactor biosynthesis; riboflavin biosynthesis; 5-amino-6-(D-ribitylamino)uracil from GTP: step 3/4.</text>
</comment>
<dbReference type="Gene3D" id="3.40.140.10">
    <property type="entry name" value="Cytidine Deaminase, domain 2"/>
    <property type="match status" value="1"/>
</dbReference>
<dbReference type="SUPFAM" id="SSF53597">
    <property type="entry name" value="Dihydrofolate reductase-like"/>
    <property type="match status" value="1"/>
</dbReference>
<comment type="similarity">
    <text evidence="5 12">In the C-terminal section; belongs to the HTP reductase family.</text>
</comment>
<reference evidence="15" key="1">
    <citation type="journal article" date="2019" name="Int. J. Syst. Evol. Microbiol.">
        <title>The Global Catalogue of Microorganisms (GCM) 10K type strain sequencing project: providing services to taxonomists for standard genome sequencing and annotation.</title>
        <authorList>
            <consortium name="The Broad Institute Genomics Platform"/>
            <consortium name="The Broad Institute Genome Sequencing Center for Infectious Disease"/>
            <person name="Wu L."/>
            <person name="Ma J."/>
        </authorList>
    </citation>
    <scope>NUCLEOTIDE SEQUENCE [LARGE SCALE GENOMIC DNA]</scope>
    <source>
        <strain evidence="15">KCTC 23916</strain>
    </source>
</reference>
<organism evidence="14 15">
    <name type="scientific">Undibacterium macrobrachii</name>
    <dbReference type="NCBI Taxonomy" id="1119058"/>
    <lineage>
        <taxon>Bacteria</taxon>
        <taxon>Pseudomonadati</taxon>
        <taxon>Pseudomonadota</taxon>
        <taxon>Betaproteobacteria</taxon>
        <taxon>Burkholderiales</taxon>
        <taxon>Oxalobacteraceae</taxon>
        <taxon>Undibacterium</taxon>
    </lineage>
</organism>
<keyword evidence="12" id="KW-0378">Hydrolase</keyword>
<dbReference type="InterPro" id="IPR002125">
    <property type="entry name" value="CMP_dCMP_dom"/>
</dbReference>
<dbReference type="Gene3D" id="3.40.430.10">
    <property type="entry name" value="Dihydrofolate Reductase, subunit A"/>
    <property type="match status" value="1"/>
</dbReference>
<evidence type="ECO:0000256" key="11">
    <source>
        <dbReference type="ARBA" id="ARBA00023268"/>
    </source>
</evidence>
<evidence type="ECO:0000256" key="12">
    <source>
        <dbReference type="PIRNR" id="PIRNR006769"/>
    </source>
</evidence>
<dbReference type="NCBIfam" id="TIGR00326">
    <property type="entry name" value="eubact_ribD"/>
    <property type="match status" value="1"/>
</dbReference>
<keyword evidence="9 12" id="KW-0521">NADP</keyword>
<sequence>MQFSAQDHAYMRVALELASRATMATSPNPKVGCVLVKDGVILGQGWTQPVGQAHAEVMALRDAATQGHKVLGATAYVTLEPCSHFGRTPPCANALIEAGVARVVAAIEDANPQVAGRGFAMLRDAGISVEHGLFASEAREMNIGFFKRMETGRPWVRLKMAASLDGFTALPNGRSQWITDGAAREDGHRWRARADAILAGIGTVLADDPQLSVRLPEVDSVKSHQPRKVIVDSQLRTPVAAKLFQTGSTTIYHAVSDEAREAALKAVGAQLYCLPENMLQSASDNRASKKVQVDLPALITALGNEQVNELHVEAGAKLSGALIQAGCVDELLLYMAPKLMGQGASMFALPELQSMDEVRSLRIHQVTQVGEAIRILARL</sequence>
<keyword evidence="7 12" id="KW-0479">Metal-binding</keyword>
<evidence type="ECO:0000256" key="6">
    <source>
        <dbReference type="ARBA" id="ARBA00022619"/>
    </source>
</evidence>
<dbReference type="InterPro" id="IPR004794">
    <property type="entry name" value="Eubact_RibD"/>
</dbReference>
<comment type="cofactor">
    <cofactor evidence="12">
        <name>Zn(2+)</name>
        <dbReference type="ChEBI" id="CHEBI:29105"/>
    </cofactor>
    <text evidence="12">Binds 1 zinc ion.</text>
</comment>
<evidence type="ECO:0000256" key="1">
    <source>
        <dbReference type="ARBA" id="ARBA00002151"/>
    </source>
</evidence>
<dbReference type="CDD" id="cd01284">
    <property type="entry name" value="Riboflavin_deaminase-reductase"/>
    <property type="match status" value="1"/>
</dbReference>
<comment type="pathway">
    <text evidence="2 12">Cofactor biosynthesis; riboflavin biosynthesis; 5-amino-6-(D-ribitylamino)uracil from GTP: step 2/4.</text>
</comment>
<dbReference type="PANTHER" id="PTHR38011">
    <property type="entry name" value="DIHYDROFOLATE REDUCTASE FAMILY PROTEIN (AFU_ORTHOLOGUE AFUA_8G06820)"/>
    <property type="match status" value="1"/>
</dbReference>
<comment type="caution">
    <text evidence="14">The sequence shown here is derived from an EMBL/GenBank/DDBJ whole genome shotgun (WGS) entry which is preliminary data.</text>
</comment>
<evidence type="ECO:0000259" key="13">
    <source>
        <dbReference type="PROSITE" id="PS51747"/>
    </source>
</evidence>
<evidence type="ECO:0000256" key="9">
    <source>
        <dbReference type="ARBA" id="ARBA00022857"/>
    </source>
</evidence>
<dbReference type="InterPro" id="IPR024072">
    <property type="entry name" value="DHFR-like_dom_sf"/>
</dbReference>
<dbReference type="InterPro" id="IPR016192">
    <property type="entry name" value="APOBEC/CMP_deaminase_Zn-bd"/>
</dbReference>
<comment type="catalytic activity">
    <reaction evidence="12">
        <text>2,5-diamino-6-hydroxy-4-(5-phosphoribosylamino)-pyrimidine + H2O + H(+) = 5-amino-6-(5-phospho-D-ribosylamino)uracil + NH4(+)</text>
        <dbReference type="Rhea" id="RHEA:21868"/>
        <dbReference type="ChEBI" id="CHEBI:15377"/>
        <dbReference type="ChEBI" id="CHEBI:15378"/>
        <dbReference type="ChEBI" id="CHEBI:28938"/>
        <dbReference type="ChEBI" id="CHEBI:58453"/>
        <dbReference type="ChEBI" id="CHEBI:58614"/>
        <dbReference type="EC" id="3.5.4.26"/>
    </reaction>
</comment>
<dbReference type="PIRSF" id="PIRSF006769">
    <property type="entry name" value="RibD"/>
    <property type="match status" value="1"/>
</dbReference>
<dbReference type="EC" id="1.1.1.193" evidence="12"/>
<evidence type="ECO:0000256" key="4">
    <source>
        <dbReference type="ARBA" id="ARBA00005259"/>
    </source>
</evidence>
<dbReference type="EC" id="3.5.4.26" evidence="12"/>
<evidence type="ECO:0000256" key="7">
    <source>
        <dbReference type="ARBA" id="ARBA00022723"/>
    </source>
</evidence>
<dbReference type="Pfam" id="PF01872">
    <property type="entry name" value="RibD_C"/>
    <property type="match status" value="1"/>
</dbReference>
<dbReference type="RefSeq" id="WP_229827202.1">
    <property type="nucleotide sequence ID" value="NZ_BMYT01000003.1"/>
</dbReference>
<evidence type="ECO:0000256" key="2">
    <source>
        <dbReference type="ARBA" id="ARBA00004882"/>
    </source>
</evidence>
<dbReference type="PANTHER" id="PTHR38011:SF7">
    <property type="entry name" value="2,5-DIAMINO-6-RIBOSYLAMINO-4(3H)-PYRIMIDINONE 5'-PHOSPHATE REDUCTASE"/>
    <property type="match status" value="1"/>
</dbReference>
<keyword evidence="10 12" id="KW-0560">Oxidoreductase</keyword>
<feature type="domain" description="CMP/dCMP-type deaminase" evidence="13">
    <location>
        <begin position="5"/>
        <end position="130"/>
    </location>
</feature>
<proteinExistence type="inferred from homology"/>
<keyword evidence="6 12" id="KW-0686">Riboflavin biosynthesis</keyword>
<dbReference type="NCBIfam" id="TIGR00227">
    <property type="entry name" value="ribD_Cterm"/>
    <property type="match status" value="1"/>
</dbReference>
<keyword evidence="15" id="KW-1185">Reference proteome</keyword>
<comment type="function">
    <text evidence="1 12">Converts 2,5-diamino-6-(ribosylamino)-4(3h)-pyrimidinone 5'-phosphate into 5-amino-6-(ribosylamino)-2,4(1h,3h)-pyrimidinedione 5'-phosphate.</text>
</comment>
<evidence type="ECO:0000313" key="14">
    <source>
        <dbReference type="EMBL" id="GGX12962.1"/>
    </source>
</evidence>
<dbReference type="InterPro" id="IPR011549">
    <property type="entry name" value="RibD_C"/>
</dbReference>
<dbReference type="InterPro" id="IPR050765">
    <property type="entry name" value="Riboflavin_Biosynth_HTPR"/>
</dbReference>
<keyword evidence="11" id="KW-0511">Multifunctional enzyme</keyword>
<dbReference type="InterPro" id="IPR002734">
    <property type="entry name" value="RibDG_C"/>
</dbReference>
<dbReference type="InterPro" id="IPR016193">
    <property type="entry name" value="Cytidine_deaminase-like"/>
</dbReference>
<dbReference type="PROSITE" id="PS00903">
    <property type="entry name" value="CYT_DCMP_DEAMINASES_1"/>
    <property type="match status" value="1"/>
</dbReference>
<comment type="similarity">
    <text evidence="4 12">In the N-terminal section; belongs to the cytidine and deoxycytidylate deaminase family.</text>
</comment>
<accession>A0ABQ2XEG0</accession>
<evidence type="ECO:0000256" key="5">
    <source>
        <dbReference type="ARBA" id="ARBA00007417"/>
    </source>
</evidence>
<dbReference type="PROSITE" id="PS51747">
    <property type="entry name" value="CYT_DCMP_DEAMINASES_2"/>
    <property type="match status" value="1"/>
</dbReference>
<protein>
    <recommendedName>
        <fullName evidence="12">Riboflavin biosynthesis protein RibD</fullName>
    </recommendedName>
    <domain>
        <recommendedName>
            <fullName evidence="12">Diaminohydroxyphosphoribosylaminopyrimidine deaminase</fullName>
            <shortName evidence="12">DRAP deaminase</shortName>
            <ecNumber evidence="12">3.5.4.26</ecNumber>
        </recommendedName>
        <alternativeName>
            <fullName evidence="12">Riboflavin-specific deaminase</fullName>
        </alternativeName>
    </domain>
    <domain>
        <recommendedName>
            <fullName evidence="12">5-amino-6-(5-phosphoribosylamino)uracil reductase</fullName>
            <ecNumber evidence="12">1.1.1.193</ecNumber>
        </recommendedName>
        <alternativeName>
            <fullName evidence="12">HTP reductase</fullName>
        </alternativeName>
    </domain>
</protein>
<evidence type="ECO:0000256" key="10">
    <source>
        <dbReference type="ARBA" id="ARBA00023002"/>
    </source>
</evidence>
<dbReference type="SUPFAM" id="SSF53927">
    <property type="entry name" value="Cytidine deaminase-like"/>
    <property type="match status" value="1"/>
</dbReference>
<evidence type="ECO:0000256" key="8">
    <source>
        <dbReference type="ARBA" id="ARBA00022833"/>
    </source>
</evidence>